<evidence type="ECO:0000256" key="8">
    <source>
        <dbReference type="ARBA" id="ARBA00022583"/>
    </source>
</evidence>
<dbReference type="CDD" id="cd00174">
    <property type="entry name" value="SH3"/>
    <property type="match status" value="2"/>
</dbReference>
<feature type="compositionally biased region" description="Low complexity" evidence="15">
    <location>
        <begin position="889"/>
        <end position="906"/>
    </location>
</feature>
<dbReference type="PANTHER" id="PTHR15735">
    <property type="entry name" value="FCH AND DOUBLE SH3 DOMAINS PROTEIN"/>
    <property type="match status" value="1"/>
</dbReference>
<dbReference type="Pfam" id="PF00018">
    <property type="entry name" value="SH3_1"/>
    <property type="match status" value="3"/>
</dbReference>
<dbReference type="FunCoup" id="D8PPF2">
    <property type="interactions" value="204"/>
</dbReference>
<dbReference type="InterPro" id="IPR035800">
    <property type="entry name" value="Sla1_SH3_1"/>
</dbReference>
<dbReference type="InterPro" id="IPR001452">
    <property type="entry name" value="SH3_domain"/>
</dbReference>
<dbReference type="Pfam" id="PF08226">
    <property type="entry name" value="DUF1720"/>
    <property type="match status" value="1"/>
</dbReference>
<evidence type="ECO:0000313" key="18">
    <source>
        <dbReference type="Proteomes" id="UP000007431"/>
    </source>
</evidence>
<dbReference type="GO" id="GO:0006897">
    <property type="term" value="P:endocytosis"/>
    <property type="evidence" value="ECO:0007669"/>
    <property type="project" value="UniProtKB-KW"/>
</dbReference>
<keyword evidence="7" id="KW-0963">Cytoplasm</keyword>
<dbReference type="GO" id="GO:0003779">
    <property type="term" value="F:actin binding"/>
    <property type="evidence" value="ECO:0007669"/>
    <property type="project" value="UniProtKB-KW"/>
</dbReference>
<dbReference type="OMA" id="FMAQGED"/>
<dbReference type="InterPro" id="IPR036028">
    <property type="entry name" value="SH3-like_dom_sf"/>
</dbReference>
<feature type="non-terminal residue" evidence="17">
    <location>
        <position position="1145"/>
    </location>
</feature>
<evidence type="ECO:0000256" key="10">
    <source>
        <dbReference type="ARBA" id="ARBA00022753"/>
    </source>
</evidence>
<accession>D8PPF2</accession>
<evidence type="ECO:0000256" key="2">
    <source>
        <dbReference type="ARBA" id="ARBA00004134"/>
    </source>
</evidence>
<evidence type="ECO:0000256" key="4">
    <source>
        <dbReference type="ARBA" id="ARBA00007948"/>
    </source>
</evidence>
<dbReference type="VEuPathDB" id="FungiDB:SCHCODRAFT_02687478"/>
<dbReference type="PANTHER" id="PTHR15735:SF21">
    <property type="entry name" value="PROTEIN NERVOUS WRECK"/>
    <property type="match status" value="1"/>
</dbReference>
<gene>
    <name evidence="17" type="ORF">SCHCODRAFT_102521</name>
</gene>
<comment type="similarity">
    <text evidence="4">Belongs to the SLA1 family.</text>
</comment>
<proteinExistence type="inferred from homology"/>
<evidence type="ECO:0000256" key="3">
    <source>
        <dbReference type="ARBA" id="ARBA00004413"/>
    </source>
</evidence>
<keyword evidence="10" id="KW-0967">Endosome</keyword>
<name>D8PPF2_SCHCM</name>
<keyword evidence="9" id="KW-0677">Repeat</keyword>
<dbReference type="InterPro" id="IPR013182">
    <property type="entry name" value="DUF1720"/>
</dbReference>
<dbReference type="Gene3D" id="2.30.30.700">
    <property type="entry name" value="SLA1 homology domain 1"/>
    <property type="match status" value="1"/>
</dbReference>
<feature type="compositionally biased region" description="Acidic residues" evidence="15">
    <location>
        <begin position="419"/>
        <end position="428"/>
    </location>
</feature>
<sequence>MPDELEEYLAVLKATYDYDATEPDECTIKENQLLLLLQRVDDDWWKIKVKGESADDDETPSGMVPAAYVEPADRTSVVKALYDYEASAPGELSIKEDEILDVFSTADDWLLAQTRRDGGKAGYIPANYVEAASDDAEAEAEPVATPPPPAPAPAIIVPDSPPKPAYVDPEERVASTKAESAAKADAIKTWAISEVDSKNKKKKGTLGVGNGAVFFASESDKTPVKKWPTSHITHISTEKSKHIHLDIAGDEPVSLHFHAGSKDTADEIIDKLETSRAIATEAEAGGKEEEEAEEEAPKPTRAVPPASLGLGGSSGNRKPSVHFSPLSPQVIPPREEASDDEDEDGHVNGAGGEPATALYDFEADGEDELSVAAGEKLTIIEKDGDEWWKCRNAKGAEGVVPASYLEVATGSAALSGSAVEDDDEEEEETSAKDAAAEQAEKDRIREKERQLEERERELKRKEEAQRRAEQAAQKAEEERRKRHEARDAHKKTQPNERVPRPSSAAARPSAERERPPPDQTRIWHDRTGQFRVEAAFLGVNNGKFRLHKVNGVIVEVPQEKMSAEDVRYVEKLTRGNNRKSRGPPGPNDDDDVPLAMTAPKRASVPPPQQPKKPRVDWFEFFLSAGCDIDDCTRYAASFERDKIDEAILPDITESTMRSLGLREGDIIRVKKLIDQRKPKVEKPSAALEEQMRKDEELARRLQEEEQQGRKPAPNLFSGPGGALKNPAKPPRRGRPEPSKTLPPTFVGADGIAAASARVGSPAQTTSPVSAPPRTSSAGASAAPATQPSGFDDDAWTVRPSSTVADRTPSAPPTSTPATAPPPAPAPPPVPAPPVAAPAPAPAQPAANLANKTESDIFDQLARLSELRKTQSPAAATPPPAVAPTPPIAAQPTGYQQGMGMGSSPSPIGQLQPQNTAVPYNGPRGPFAPVPANQGLLQPLIPTQTGYNSFVPTRPTSALQGSPFAGGVPASQFLASQPTGFQPMQPQPTGFQPMQSQPTGFPGMQSQPTGFPGLQPQATGFPGMQQQQPMMAQPTGMPMGGSPFQGGGFGGGVQTNPTGFNPGMSMGNFNNGMASPPPLPQQQSPQKDTSPANIFAQMKSGTFASENAPQDASKYDALRPQQPMMAQPTGWVGGGFQGGYGMGYQR</sequence>
<feature type="region of interest" description="Disordered" evidence="15">
    <location>
        <begin position="567"/>
        <end position="611"/>
    </location>
</feature>
<feature type="domain" description="SH3" evidence="16">
    <location>
        <begin position="73"/>
        <end position="134"/>
    </location>
</feature>
<feature type="compositionally biased region" description="Basic and acidic residues" evidence="15">
    <location>
        <begin position="509"/>
        <end position="526"/>
    </location>
</feature>
<feature type="region of interest" description="Disordered" evidence="15">
    <location>
        <begin position="266"/>
        <end position="357"/>
    </location>
</feature>
<organism evidence="18">
    <name type="scientific">Schizophyllum commune (strain H4-8 / FGSC 9210)</name>
    <name type="common">Split gill fungus</name>
    <dbReference type="NCBI Taxonomy" id="578458"/>
    <lineage>
        <taxon>Eukaryota</taxon>
        <taxon>Fungi</taxon>
        <taxon>Dikarya</taxon>
        <taxon>Basidiomycota</taxon>
        <taxon>Agaricomycotina</taxon>
        <taxon>Agaricomycetes</taxon>
        <taxon>Agaricomycetidae</taxon>
        <taxon>Agaricales</taxon>
        <taxon>Schizophyllaceae</taxon>
        <taxon>Schizophyllum</taxon>
    </lineage>
</organism>
<dbReference type="PROSITE" id="PS50002">
    <property type="entry name" value="SH3"/>
    <property type="match status" value="2"/>
</dbReference>
<keyword evidence="11" id="KW-0472">Membrane</keyword>
<keyword evidence="12" id="KW-0009">Actin-binding</keyword>
<protein>
    <recommendedName>
        <fullName evidence="5">Actin cytoskeleton-regulatory complex protein SLA1</fullName>
    </recommendedName>
</protein>
<dbReference type="AlphaFoldDB" id="D8PPF2"/>
<dbReference type="Gene3D" id="1.10.150.50">
    <property type="entry name" value="Transcription Factor, Ets-1"/>
    <property type="match status" value="1"/>
</dbReference>
<dbReference type="Pfam" id="PF03983">
    <property type="entry name" value="SHD1"/>
    <property type="match status" value="1"/>
</dbReference>
<evidence type="ECO:0000256" key="6">
    <source>
        <dbReference type="ARBA" id="ARBA00022443"/>
    </source>
</evidence>
<dbReference type="GO" id="GO:0005886">
    <property type="term" value="C:plasma membrane"/>
    <property type="evidence" value="ECO:0007669"/>
    <property type="project" value="UniProtKB-SubCell"/>
</dbReference>
<keyword evidence="8" id="KW-0254">Endocytosis</keyword>
<feature type="compositionally biased region" description="Pro residues" evidence="15">
    <location>
        <begin position="875"/>
        <end position="888"/>
    </location>
</feature>
<dbReference type="GO" id="GO:0010008">
    <property type="term" value="C:endosome membrane"/>
    <property type="evidence" value="ECO:0007669"/>
    <property type="project" value="UniProtKB-SubCell"/>
</dbReference>
<dbReference type="InterPro" id="IPR056996">
    <property type="entry name" value="PH_SLA1"/>
</dbReference>
<dbReference type="InParanoid" id="D8PPF2"/>
<feature type="region of interest" description="Disordered" evidence="15">
    <location>
        <begin position="1070"/>
        <end position="1097"/>
    </location>
</feature>
<keyword evidence="18" id="KW-1185">Reference proteome</keyword>
<evidence type="ECO:0000256" key="11">
    <source>
        <dbReference type="ARBA" id="ARBA00023136"/>
    </source>
</evidence>
<dbReference type="InterPro" id="IPR013761">
    <property type="entry name" value="SAM/pointed_sf"/>
</dbReference>
<feature type="region of interest" description="Disordered" evidence="15">
    <location>
        <begin position="413"/>
        <end position="526"/>
    </location>
</feature>
<evidence type="ECO:0000313" key="17">
    <source>
        <dbReference type="EMBL" id="EFJ02963.1"/>
    </source>
</evidence>
<evidence type="ECO:0000256" key="7">
    <source>
        <dbReference type="ARBA" id="ARBA00022490"/>
    </source>
</evidence>
<dbReference type="Proteomes" id="UP000007431">
    <property type="component" value="Unassembled WGS sequence"/>
</dbReference>
<evidence type="ECO:0000256" key="15">
    <source>
        <dbReference type="SAM" id="MobiDB-lite"/>
    </source>
</evidence>
<evidence type="ECO:0000256" key="5">
    <source>
        <dbReference type="ARBA" id="ARBA00020357"/>
    </source>
</evidence>
<dbReference type="STRING" id="578458.D8PPF2"/>
<feature type="compositionally biased region" description="Basic and acidic residues" evidence="15">
    <location>
        <begin position="689"/>
        <end position="708"/>
    </location>
</feature>
<dbReference type="SMART" id="SM00326">
    <property type="entry name" value="SH3"/>
    <property type="match status" value="3"/>
</dbReference>
<dbReference type="Gene3D" id="2.30.30.40">
    <property type="entry name" value="SH3 Domains"/>
    <property type="match status" value="3"/>
</dbReference>
<evidence type="ECO:0000256" key="9">
    <source>
        <dbReference type="ARBA" id="ARBA00022737"/>
    </source>
</evidence>
<dbReference type="HOGENOM" id="CLU_006319_0_0_1"/>
<dbReference type="EMBL" id="GL377302">
    <property type="protein sequence ID" value="EFJ02963.1"/>
    <property type="molecule type" value="Genomic_DNA"/>
</dbReference>
<dbReference type="GO" id="GO:0030479">
    <property type="term" value="C:actin cortical patch"/>
    <property type="evidence" value="ECO:0007669"/>
    <property type="project" value="UniProtKB-SubCell"/>
</dbReference>
<evidence type="ECO:0000256" key="12">
    <source>
        <dbReference type="ARBA" id="ARBA00023203"/>
    </source>
</evidence>
<evidence type="ECO:0000256" key="13">
    <source>
        <dbReference type="ARBA" id="ARBA00023212"/>
    </source>
</evidence>
<evidence type="ECO:0000256" key="14">
    <source>
        <dbReference type="PROSITE-ProRule" id="PRU00192"/>
    </source>
</evidence>
<evidence type="ECO:0000256" key="1">
    <source>
        <dbReference type="ARBA" id="ARBA00004125"/>
    </source>
</evidence>
<dbReference type="PRINTS" id="PR00452">
    <property type="entry name" value="SH3DOMAIN"/>
</dbReference>
<evidence type="ECO:0000259" key="16">
    <source>
        <dbReference type="PROSITE" id="PS50002"/>
    </source>
</evidence>
<dbReference type="CDD" id="cd11773">
    <property type="entry name" value="SH3_Sla1p_1"/>
    <property type="match status" value="1"/>
</dbReference>
<dbReference type="Pfam" id="PF24081">
    <property type="entry name" value="PH_SLA1"/>
    <property type="match status" value="1"/>
</dbReference>
<feature type="compositionally biased region" description="Basic and acidic residues" evidence="15">
    <location>
        <begin position="429"/>
        <end position="487"/>
    </location>
</feature>
<feature type="domain" description="SH3" evidence="16">
    <location>
        <begin position="350"/>
        <end position="410"/>
    </location>
</feature>
<comment type="subcellular location">
    <subcellularLocation>
        <location evidence="3">Cell membrane</location>
        <topology evidence="3">Peripheral membrane protein</topology>
        <orientation evidence="3">Cytoplasmic side</orientation>
    </subcellularLocation>
    <subcellularLocation>
        <location evidence="2">Cytoplasm</location>
        <location evidence="2">Cytoskeleton</location>
        <location evidence="2">Actin patch</location>
    </subcellularLocation>
    <subcellularLocation>
        <location evidence="1">Endosome membrane</location>
        <topology evidence="1">Peripheral membrane protein</topology>
        <orientation evidence="1">Cytoplasmic side</orientation>
    </subcellularLocation>
</comment>
<dbReference type="InterPro" id="IPR007131">
    <property type="entry name" value="SHD1"/>
</dbReference>
<feature type="compositionally biased region" description="Pro residues" evidence="15">
    <location>
        <begin position="809"/>
        <end position="842"/>
    </location>
</feature>
<dbReference type="GO" id="GO:0030674">
    <property type="term" value="F:protein-macromolecule adaptor activity"/>
    <property type="evidence" value="ECO:0007669"/>
    <property type="project" value="InterPro"/>
</dbReference>
<dbReference type="eggNOG" id="ENOG502QQC3">
    <property type="taxonomic scope" value="Eukaryota"/>
</dbReference>
<dbReference type="GO" id="GO:0042802">
    <property type="term" value="F:identical protein binding"/>
    <property type="evidence" value="ECO:0007669"/>
    <property type="project" value="InterPro"/>
</dbReference>
<dbReference type="GO" id="GO:0043130">
    <property type="term" value="F:ubiquitin binding"/>
    <property type="evidence" value="ECO:0007669"/>
    <property type="project" value="InterPro"/>
</dbReference>
<keyword evidence="13" id="KW-0206">Cytoskeleton</keyword>
<reference evidence="17 18" key="1">
    <citation type="journal article" date="2010" name="Nat. Biotechnol.">
        <title>Genome sequence of the model mushroom Schizophyllum commune.</title>
        <authorList>
            <person name="Ohm R.A."/>
            <person name="de Jong J.F."/>
            <person name="Lugones L.G."/>
            <person name="Aerts A."/>
            <person name="Kothe E."/>
            <person name="Stajich J.E."/>
            <person name="de Vries R.P."/>
            <person name="Record E."/>
            <person name="Levasseur A."/>
            <person name="Baker S.E."/>
            <person name="Bartholomew K.A."/>
            <person name="Coutinho P.M."/>
            <person name="Erdmann S."/>
            <person name="Fowler T.J."/>
            <person name="Gathman A.C."/>
            <person name="Lombard V."/>
            <person name="Henrissat B."/>
            <person name="Knabe N."/>
            <person name="Kuees U."/>
            <person name="Lilly W.W."/>
            <person name="Lindquist E."/>
            <person name="Lucas S."/>
            <person name="Magnuson J.K."/>
            <person name="Piumi F."/>
            <person name="Raudaskoski M."/>
            <person name="Salamov A."/>
            <person name="Schmutz J."/>
            <person name="Schwarze F.W.M.R."/>
            <person name="vanKuyk P.A."/>
            <person name="Horton J.S."/>
            <person name="Grigoriev I.V."/>
            <person name="Woesten H.A.B."/>
        </authorList>
    </citation>
    <scope>NUCLEOTIDE SEQUENCE [LARGE SCALE GENOMIC DNA]</scope>
    <source>
        <strain evidence="18">H4-8 / FGSC 9210</strain>
    </source>
</reference>
<keyword evidence="6 14" id="KW-0728">SH3 domain</keyword>
<feature type="compositionally biased region" description="Low complexity" evidence="15">
    <location>
        <begin position="771"/>
        <end position="789"/>
    </location>
</feature>
<feature type="region of interest" description="Disordered" evidence="15">
    <location>
        <begin position="675"/>
        <end position="916"/>
    </location>
</feature>
<dbReference type="SUPFAM" id="SSF50044">
    <property type="entry name" value="SH3-domain"/>
    <property type="match status" value="3"/>
</dbReference>